<evidence type="ECO:0000313" key="2">
    <source>
        <dbReference type="Proteomes" id="UP000663834"/>
    </source>
</evidence>
<dbReference type="EMBL" id="CAJNOW010012579">
    <property type="protein sequence ID" value="CAF1611689.1"/>
    <property type="molecule type" value="Genomic_DNA"/>
</dbReference>
<dbReference type="AlphaFoldDB" id="A0A816BJQ6"/>
<reference evidence="1" key="1">
    <citation type="submission" date="2021-02" db="EMBL/GenBank/DDBJ databases">
        <authorList>
            <person name="Nowell W R."/>
        </authorList>
    </citation>
    <scope>NUCLEOTIDE SEQUENCE</scope>
</reference>
<name>A0A816BJQ6_9BILA</name>
<sequence>KMKLLKNVLTKKRNQFRREPPKTSPDMVAINNASSIILTADNLTYSSNLSTQPSINISSPSAVILTINDEQKQHIIHLLDEWCDKIKEP</sequence>
<organism evidence="1 2">
    <name type="scientific">Rotaria magnacalcarata</name>
    <dbReference type="NCBI Taxonomy" id="392030"/>
    <lineage>
        <taxon>Eukaryota</taxon>
        <taxon>Metazoa</taxon>
        <taxon>Spiralia</taxon>
        <taxon>Gnathifera</taxon>
        <taxon>Rotifera</taxon>
        <taxon>Eurotatoria</taxon>
        <taxon>Bdelloidea</taxon>
        <taxon>Philodinida</taxon>
        <taxon>Philodinidae</taxon>
        <taxon>Rotaria</taxon>
    </lineage>
</organism>
<evidence type="ECO:0000313" key="1">
    <source>
        <dbReference type="EMBL" id="CAF1611689.1"/>
    </source>
</evidence>
<feature type="non-terminal residue" evidence="1">
    <location>
        <position position="1"/>
    </location>
</feature>
<dbReference type="Proteomes" id="UP000663834">
    <property type="component" value="Unassembled WGS sequence"/>
</dbReference>
<protein>
    <submittedName>
        <fullName evidence="1">Uncharacterized protein</fullName>
    </submittedName>
</protein>
<comment type="caution">
    <text evidence="1">The sequence shown here is derived from an EMBL/GenBank/DDBJ whole genome shotgun (WGS) entry which is preliminary data.</text>
</comment>
<proteinExistence type="predicted"/>
<accession>A0A816BJQ6</accession>
<gene>
    <name evidence="1" type="ORF">KQP761_LOCUS23440</name>
</gene>